<sequence>MTQDESESREACIDQDGELGHYKCTGLSGPGRLGEIKCLSGWQGRNCLKAVCDNGCGNNGFCVSPGCCICLKGWSGKLCSTFSRHPGFQNSSEPSGTNCGWRGGQGGFSFMSQESILTKPSVDASVQEDADASEIRTLFTTSVEVQLEDDWRTESRASIYYLETNPAAATQNEYVIDVFHLKGADDYQNSVRSQNNSTLGLRFSTDASSPSQPIRLRLEPPAPDNNPDTITAASPTEGQNGSIHSYCFVRISDSALKGMEDENNKVFDLTMYLDLIKDYASSPYTSVHVNSVRDAFQWVGLTAKPMHTYPLLHRTRACPIYALSRQRPYTSATMMEKNINLLDIRKQLTLRIFFPEIWLFDAQPMKTYSGHEISNRSWQGLEYNLTTPDSLTAWVASAYCLTRTRGLWIANSSELLVTLPFSLDIRIPKEVKRYETVRLPVNLAMRTIRPVGSKQDKLCLAVKVSIQEHPTFRLESSPINIQCLCEGETKMLHFNVKPIRLGKMPVIVKAIGQSDSIICSKGFNLTVDKYFV</sequence>
<feature type="compositionally biased region" description="Polar residues" evidence="1">
    <location>
        <begin position="200"/>
        <end position="212"/>
    </location>
</feature>
<feature type="non-terminal residue" evidence="4">
    <location>
        <position position="532"/>
    </location>
</feature>
<feature type="compositionally biased region" description="Polar residues" evidence="1">
    <location>
        <begin position="226"/>
        <end position="238"/>
    </location>
</feature>
<dbReference type="InterPro" id="IPR001599">
    <property type="entry name" value="Macroglobln_a2"/>
</dbReference>
<dbReference type="InterPro" id="IPR000742">
    <property type="entry name" value="EGF"/>
</dbReference>
<dbReference type="PANTHER" id="PTHR11412">
    <property type="entry name" value="MACROGLOBULIN / COMPLEMENT"/>
    <property type="match status" value="1"/>
</dbReference>
<dbReference type="PROSITE" id="PS00022">
    <property type="entry name" value="EGF_1"/>
    <property type="match status" value="1"/>
</dbReference>
<dbReference type="EMBL" id="CAAALY010080749">
    <property type="protein sequence ID" value="VEL26506.1"/>
    <property type="molecule type" value="Genomic_DNA"/>
</dbReference>
<dbReference type="Gene3D" id="2.20.130.20">
    <property type="match status" value="1"/>
</dbReference>
<dbReference type="InterPro" id="IPR050473">
    <property type="entry name" value="A2M/Complement_sys"/>
</dbReference>
<protein>
    <recommendedName>
        <fullName evidence="2 3">EGF-like domain-containing protein</fullName>
    </recommendedName>
</protein>
<comment type="caution">
    <text evidence="4">The sequence shown here is derived from an EMBL/GenBank/DDBJ whole genome shotgun (WGS) entry which is preliminary data.</text>
</comment>
<dbReference type="Pfam" id="PF00207">
    <property type="entry name" value="A2M"/>
    <property type="match status" value="1"/>
</dbReference>
<dbReference type="InterPro" id="IPR013783">
    <property type="entry name" value="Ig-like_fold"/>
</dbReference>
<evidence type="ECO:0000259" key="3">
    <source>
        <dbReference type="PROSITE" id="PS01186"/>
    </source>
</evidence>
<evidence type="ECO:0000313" key="5">
    <source>
        <dbReference type="Proteomes" id="UP000784294"/>
    </source>
</evidence>
<dbReference type="Proteomes" id="UP000784294">
    <property type="component" value="Unassembled WGS sequence"/>
</dbReference>
<dbReference type="InterPro" id="IPR014756">
    <property type="entry name" value="Ig_E-set"/>
</dbReference>
<reference evidence="4" key="1">
    <citation type="submission" date="2018-11" db="EMBL/GenBank/DDBJ databases">
        <authorList>
            <consortium name="Pathogen Informatics"/>
        </authorList>
    </citation>
    <scope>NUCLEOTIDE SEQUENCE</scope>
</reference>
<dbReference type="OrthoDB" id="9998011at2759"/>
<dbReference type="SUPFAM" id="SSF81296">
    <property type="entry name" value="E set domains"/>
    <property type="match status" value="1"/>
</dbReference>
<proteinExistence type="predicted"/>
<dbReference type="PROSITE" id="PS01186">
    <property type="entry name" value="EGF_2"/>
    <property type="match status" value="1"/>
</dbReference>
<accession>A0A448X2T4</accession>
<evidence type="ECO:0000256" key="1">
    <source>
        <dbReference type="SAM" id="MobiDB-lite"/>
    </source>
</evidence>
<dbReference type="GO" id="GO:0004866">
    <property type="term" value="F:endopeptidase inhibitor activity"/>
    <property type="evidence" value="ECO:0007669"/>
    <property type="project" value="InterPro"/>
</dbReference>
<keyword evidence="5" id="KW-1185">Reference proteome</keyword>
<dbReference type="AlphaFoldDB" id="A0A448X2T4"/>
<gene>
    <name evidence="4" type="ORF">PXEA_LOCUS19946</name>
</gene>
<dbReference type="Gene3D" id="2.10.25.10">
    <property type="entry name" value="Laminin"/>
    <property type="match status" value="1"/>
</dbReference>
<dbReference type="SMART" id="SM01360">
    <property type="entry name" value="A2M"/>
    <property type="match status" value="1"/>
</dbReference>
<dbReference type="PANTHER" id="PTHR11412:SF171">
    <property type="entry name" value="PREGNANCY ZONE PROTEIN-LIKE PROTEIN"/>
    <property type="match status" value="1"/>
</dbReference>
<feature type="domain" description="EGF-like" evidence="2 3">
    <location>
        <begin position="68"/>
        <end position="79"/>
    </location>
</feature>
<dbReference type="Gene3D" id="2.60.40.10">
    <property type="entry name" value="Immunoglobulins"/>
    <property type="match status" value="1"/>
</dbReference>
<evidence type="ECO:0000259" key="2">
    <source>
        <dbReference type="PROSITE" id="PS00022"/>
    </source>
</evidence>
<feature type="region of interest" description="Disordered" evidence="1">
    <location>
        <begin position="200"/>
        <end position="238"/>
    </location>
</feature>
<name>A0A448X2T4_9PLAT</name>
<organism evidence="4 5">
    <name type="scientific">Protopolystoma xenopodis</name>
    <dbReference type="NCBI Taxonomy" id="117903"/>
    <lineage>
        <taxon>Eukaryota</taxon>
        <taxon>Metazoa</taxon>
        <taxon>Spiralia</taxon>
        <taxon>Lophotrochozoa</taxon>
        <taxon>Platyhelminthes</taxon>
        <taxon>Monogenea</taxon>
        <taxon>Polyopisthocotylea</taxon>
        <taxon>Polystomatidea</taxon>
        <taxon>Polystomatidae</taxon>
        <taxon>Protopolystoma</taxon>
    </lineage>
</organism>
<evidence type="ECO:0000313" key="4">
    <source>
        <dbReference type="EMBL" id="VEL26506.1"/>
    </source>
</evidence>